<accession>A0A4R0RN41</accession>
<dbReference type="InterPro" id="IPR056402">
    <property type="entry name" value="DA_N"/>
</dbReference>
<evidence type="ECO:0000259" key="2">
    <source>
        <dbReference type="Pfam" id="PF24137"/>
    </source>
</evidence>
<dbReference type="SUPFAM" id="SSF159245">
    <property type="entry name" value="AttH-like"/>
    <property type="match status" value="1"/>
</dbReference>
<keyword evidence="1" id="KW-0732">Signal</keyword>
<keyword evidence="5" id="KW-1185">Reference proteome</keyword>
<dbReference type="OrthoDB" id="5344254at2759"/>
<feature type="chain" id="PRO_5020934368" evidence="1">
    <location>
        <begin position="20"/>
        <end position="380"/>
    </location>
</feature>
<feature type="signal peptide" evidence="1">
    <location>
        <begin position="1"/>
        <end position="19"/>
    </location>
</feature>
<dbReference type="EMBL" id="RWJN01000066">
    <property type="protein sequence ID" value="TCD68463.1"/>
    <property type="molecule type" value="Genomic_DNA"/>
</dbReference>
<evidence type="ECO:0000259" key="3">
    <source>
        <dbReference type="Pfam" id="PF25581"/>
    </source>
</evidence>
<proteinExistence type="predicted"/>
<protein>
    <submittedName>
        <fullName evidence="4">Uncharacterized protein</fullName>
    </submittedName>
</protein>
<dbReference type="Pfam" id="PF25581">
    <property type="entry name" value="AsqO_C"/>
    <property type="match status" value="1"/>
</dbReference>
<feature type="domain" description="AsqO/PenF-like C-terminal" evidence="3">
    <location>
        <begin position="236"/>
        <end position="369"/>
    </location>
</feature>
<sequence>MFISKSLLAACALAGVVSATVLPIRRIPFDGQYIHPESSNKAVEWWWGQAIGTPMGNNPPPTLQFLFYQGYPIQVGPKNASQPEYYMDIHGFFPNGTNFALTIPADSGVVTKGSGEEVNGKWGSVGSFHTSKDLRTFAVQFEAAKYGLTGSVTLSSTGNAAHHFGCNTTHGPYFSSAVKGQKSLSTAEDLLFNKLGWATTIPGGNAQVAVKIGDTQLSFTGAGYHDANWAPAPLNKIVSSWSFGSAQVGPYDLSYVLAQPLGSSNPRVLNTGYLSRNGVVLQNQCSVNGTKTKDMSLIKPYGSQMQAGVTVPKGYVIEYVLANGESFSFNLTSSGVNPSQNIYHRWVGTAVGGKKGEKPFEGSTVFEWLNPGLVPYSPVN</sequence>
<dbReference type="STRING" id="92696.A0A4R0RN41"/>
<evidence type="ECO:0000313" key="4">
    <source>
        <dbReference type="EMBL" id="TCD68463.1"/>
    </source>
</evidence>
<dbReference type="Proteomes" id="UP000292702">
    <property type="component" value="Unassembled WGS sequence"/>
</dbReference>
<name>A0A4R0RN41_9APHY</name>
<organism evidence="4 5">
    <name type="scientific">Steccherinum ochraceum</name>
    <dbReference type="NCBI Taxonomy" id="92696"/>
    <lineage>
        <taxon>Eukaryota</taxon>
        <taxon>Fungi</taxon>
        <taxon>Dikarya</taxon>
        <taxon>Basidiomycota</taxon>
        <taxon>Agaricomycotina</taxon>
        <taxon>Agaricomycetes</taxon>
        <taxon>Polyporales</taxon>
        <taxon>Steccherinaceae</taxon>
        <taxon>Steccherinum</taxon>
    </lineage>
</organism>
<dbReference type="AlphaFoldDB" id="A0A4R0RN41"/>
<gene>
    <name evidence="4" type="ORF">EIP91_010749</name>
</gene>
<feature type="domain" description="Diels-Alderase N-terminal" evidence="2">
    <location>
        <begin position="84"/>
        <end position="229"/>
    </location>
</feature>
<reference evidence="4 5" key="1">
    <citation type="submission" date="2018-11" db="EMBL/GenBank/DDBJ databases">
        <title>Genome assembly of Steccherinum ochraceum LE-BIN_3174, the white-rot fungus of the Steccherinaceae family (The Residual Polyporoid clade, Polyporales, Basidiomycota).</title>
        <authorList>
            <person name="Fedorova T.V."/>
            <person name="Glazunova O.A."/>
            <person name="Landesman E.O."/>
            <person name="Moiseenko K.V."/>
            <person name="Psurtseva N.V."/>
            <person name="Savinova O.S."/>
            <person name="Shakhova N.V."/>
            <person name="Tyazhelova T.V."/>
            <person name="Vasina D.V."/>
        </authorList>
    </citation>
    <scope>NUCLEOTIDE SEQUENCE [LARGE SCALE GENOMIC DNA]</scope>
    <source>
        <strain evidence="4 5">LE-BIN_3174</strain>
    </source>
</reference>
<evidence type="ECO:0000256" key="1">
    <source>
        <dbReference type="SAM" id="SignalP"/>
    </source>
</evidence>
<evidence type="ECO:0000313" key="5">
    <source>
        <dbReference type="Proteomes" id="UP000292702"/>
    </source>
</evidence>
<dbReference type="Pfam" id="PF24137">
    <property type="entry name" value="DA_N"/>
    <property type="match status" value="1"/>
</dbReference>
<comment type="caution">
    <text evidence="4">The sequence shown here is derived from an EMBL/GenBank/DDBJ whole genome shotgun (WGS) entry which is preliminary data.</text>
</comment>
<dbReference type="InterPro" id="IPR057722">
    <property type="entry name" value="AsqO/PenF-like_C"/>
</dbReference>